<keyword evidence="3 5" id="KW-0238">DNA-binding</keyword>
<name>A0ABS7Q068_9SPHN</name>
<dbReference type="InterPro" id="IPR050109">
    <property type="entry name" value="HTH-type_TetR-like_transc_reg"/>
</dbReference>
<evidence type="ECO:0000313" key="8">
    <source>
        <dbReference type="Proteomes" id="UP000706039"/>
    </source>
</evidence>
<comment type="caution">
    <text evidence="7">The sequence shown here is derived from an EMBL/GenBank/DDBJ whole genome shotgun (WGS) entry which is preliminary data.</text>
</comment>
<dbReference type="SUPFAM" id="SSF48498">
    <property type="entry name" value="Tetracyclin repressor-like, C-terminal domain"/>
    <property type="match status" value="1"/>
</dbReference>
<proteinExistence type="predicted"/>
<evidence type="ECO:0000259" key="6">
    <source>
        <dbReference type="PROSITE" id="PS50977"/>
    </source>
</evidence>
<evidence type="ECO:0000256" key="5">
    <source>
        <dbReference type="PROSITE-ProRule" id="PRU00335"/>
    </source>
</evidence>
<dbReference type="PRINTS" id="PR00455">
    <property type="entry name" value="HTHTETR"/>
</dbReference>
<dbReference type="RefSeq" id="WP_222992733.1">
    <property type="nucleotide sequence ID" value="NZ_JAINVV010000012.1"/>
</dbReference>
<dbReference type="Proteomes" id="UP000706039">
    <property type="component" value="Unassembled WGS sequence"/>
</dbReference>
<dbReference type="Gene3D" id="1.10.357.10">
    <property type="entry name" value="Tetracycline Repressor, domain 2"/>
    <property type="match status" value="1"/>
</dbReference>
<evidence type="ECO:0000313" key="7">
    <source>
        <dbReference type="EMBL" id="MBY8825644.1"/>
    </source>
</evidence>
<protein>
    <submittedName>
        <fullName evidence="7">TetR/AcrR family transcriptional regulator</fullName>
    </submittedName>
</protein>
<dbReference type="EMBL" id="JAINVV010000012">
    <property type="protein sequence ID" value="MBY8825644.1"/>
    <property type="molecule type" value="Genomic_DNA"/>
</dbReference>
<evidence type="ECO:0000256" key="1">
    <source>
        <dbReference type="ARBA" id="ARBA00022491"/>
    </source>
</evidence>
<dbReference type="SUPFAM" id="SSF46689">
    <property type="entry name" value="Homeodomain-like"/>
    <property type="match status" value="1"/>
</dbReference>
<dbReference type="PANTHER" id="PTHR30055">
    <property type="entry name" value="HTH-TYPE TRANSCRIPTIONAL REGULATOR RUTR"/>
    <property type="match status" value="1"/>
</dbReference>
<keyword evidence="1" id="KW-0678">Repressor</keyword>
<dbReference type="PROSITE" id="PS50977">
    <property type="entry name" value="HTH_TETR_2"/>
    <property type="match status" value="1"/>
</dbReference>
<dbReference type="Pfam" id="PF17932">
    <property type="entry name" value="TetR_C_24"/>
    <property type="match status" value="1"/>
</dbReference>
<accession>A0ABS7Q068</accession>
<evidence type="ECO:0000256" key="3">
    <source>
        <dbReference type="ARBA" id="ARBA00023125"/>
    </source>
</evidence>
<dbReference type="InterPro" id="IPR036271">
    <property type="entry name" value="Tet_transcr_reg_TetR-rel_C_sf"/>
</dbReference>
<keyword evidence="8" id="KW-1185">Reference proteome</keyword>
<reference evidence="7 8" key="1">
    <citation type="submission" date="2021-08" db="EMBL/GenBank/DDBJ databases">
        <authorList>
            <person name="Tuo L."/>
        </authorList>
    </citation>
    <scope>NUCLEOTIDE SEQUENCE [LARGE SCALE GENOMIC DNA]</scope>
    <source>
        <strain evidence="7 8">JCM 31229</strain>
    </source>
</reference>
<evidence type="ECO:0000256" key="4">
    <source>
        <dbReference type="ARBA" id="ARBA00023163"/>
    </source>
</evidence>
<keyword evidence="4" id="KW-0804">Transcription</keyword>
<dbReference type="InterPro" id="IPR041490">
    <property type="entry name" value="KstR2_TetR_C"/>
</dbReference>
<dbReference type="PANTHER" id="PTHR30055:SF175">
    <property type="entry name" value="HTH-TYPE TRANSCRIPTIONAL REPRESSOR KSTR2"/>
    <property type="match status" value="1"/>
</dbReference>
<keyword evidence="2" id="KW-0805">Transcription regulation</keyword>
<organism evidence="7 8">
    <name type="scientific">Sphingomonas colocasiae</name>
    <dbReference type="NCBI Taxonomy" id="1848973"/>
    <lineage>
        <taxon>Bacteria</taxon>
        <taxon>Pseudomonadati</taxon>
        <taxon>Pseudomonadota</taxon>
        <taxon>Alphaproteobacteria</taxon>
        <taxon>Sphingomonadales</taxon>
        <taxon>Sphingomonadaceae</taxon>
        <taxon>Sphingomonas</taxon>
    </lineage>
</organism>
<evidence type="ECO:0000256" key="2">
    <source>
        <dbReference type="ARBA" id="ARBA00023015"/>
    </source>
</evidence>
<sequence length="224" mass="24928">MRARSRTLPGNDAAHVPAAIENAPRQSAKARKRWADILRVTTELFNRRGFFATSMQDISDAVGIRKASLYYYVDSKEELLFEILKDLHLGGIALAESVNFSTTDPLGELRAFLVQLCIYTGKHADRLAIYSRDFDYLDQSQQNAILAERRIYYDTLVRLIELAVRQGQVPASFDIPTIGQVVMRGVVSISQWYSPGGPLPIEQIAVQSAGIMVQGLACYDRSAG</sequence>
<dbReference type="InterPro" id="IPR001647">
    <property type="entry name" value="HTH_TetR"/>
</dbReference>
<gene>
    <name evidence="7" type="ORF">K7G82_25305</name>
</gene>
<feature type="DNA-binding region" description="H-T-H motif" evidence="5">
    <location>
        <begin position="54"/>
        <end position="73"/>
    </location>
</feature>
<feature type="domain" description="HTH tetR-type" evidence="6">
    <location>
        <begin position="31"/>
        <end position="91"/>
    </location>
</feature>
<dbReference type="InterPro" id="IPR009057">
    <property type="entry name" value="Homeodomain-like_sf"/>
</dbReference>
<dbReference type="Pfam" id="PF00440">
    <property type="entry name" value="TetR_N"/>
    <property type="match status" value="1"/>
</dbReference>
<dbReference type="Gene3D" id="1.10.10.60">
    <property type="entry name" value="Homeodomain-like"/>
    <property type="match status" value="1"/>
</dbReference>